<dbReference type="EMBL" id="ML119647">
    <property type="protein sequence ID" value="RPA86959.1"/>
    <property type="molecule type" value="Genomic_DNA"/>
</dbReference>
<dbReference type="Proteomes" id="UP000275078">
    <property type="component" value="Unassembled WGS sequence"/>
</dbReference>
<gene>
    <name evidence="1" type="ORF">BJ508DRAFT_94049</name>
</gene>
<dbReference type="AlphaFoldDB" id="A0A3N4IM63"/>
<evidence type="ECO:0000313" key="1">
    <source>
        <dbReference type="EMBL" id="RPA86959.1"/>
    </source>
</evidence>
<sequence>MNQAPEPAELLIDPLQPSPWPDVDPTHISLPVQQALHNYFSNITTIYKGIPGYNRHAEEFSPTNFKFYNPDFPEPLREVCNEYILFYLEELLPYLLPLYRSMDEKKESYRGISPSPSILIKLTIGDTIGGILKQRIEGGLFRESQGRIIQICLKAQIIEFRRSMKNGATQWTIDFQAKRFGHLLRWLISSVRSERFETLLLKHLDDDSTDLRVASAVEQASLKHEQHERYLRSIFHQGGKEEWATIWRNAQTTVSSTCKKAGCEICYAGWAKPSSN</sequence>
<protein>
    <submittedName>
        <fullName evidence="1">Uncharacterized protein</fullName>
    </submittedName>
</protein>
<reference evidence="1 2" key="1">
    <citation type="journal article" date="2018" name="Nat. Ecol. Evol.">
        <title>Pezizomycetes genomes reveal the molecular basis of ectomycorrhizal truffle lifestyle.</title>
        <authorList>
            <person name="Murat C."/>
            <person name="Payen T."/>
            <person name="Noel B."/>
            <person name="Kuo A."/>
            <person name="Morin E."/>
            <person name="Chen J."/>
            <person name="Kohler A."/>
            <person name="Krizsan K."/>
            <person name="Balestrini R."/>
            <person name="Da Silva C."/>
            <person name="Montanini B."/>
            <person name="Hainaut M."/>
            <person name="Levati E."/>
            <person name="Barry K.W."/>
            <person name="Belfiori B."/>
            <person name="Cichocki N."/>
            <person name="Clum A."/>
            <person name="Dockter R.B."/>
            <person name="Fauchery L."/>
            <person name="Guy J."/>
            <person name="Iotti M."/>
            <person name="Le Tacon F."/>
            <person name="Lindquist E.A."/>
            <person name="Lipzen A."/>
            <person name="Malagnac F."/>
            <person name="Mello A."/>
            <person name="Molinier V."/>
            <person name="Miyauchi S."/>
            <person name="Poulain J."/>
            <person name="Riccioni C."/>
            <person name="Rubini A."/>
            <person name="Sitrit Y."/>
            <person name="Splivallo R."/>
            <person name="Traeger S."/>
            <person name="Wang M."/>
            <person name="Zifcakova L."/>
            <person name="Wipf D."/>
            <person name="Zambonelli A."/>
            <person name="Paolocci F."/>
            <person name="Nowrousian M."/>
            <person name="Ottonello S."/>
            <person name="Baldrian P."/>
            <person name="Spatafora J.W."/>
            <person name="Henrissat B."/>
            <person name="Nagy L.G."/>
            <person name="Aury J.M."/>
            <person name="Wincker P."/>
            <person name="Grigoriev I.V."/>
            <person name="Bonfante P."/>
            <person name="Martin F.M."/>
        </authorList>
    </citation>
    <scope>NUCLEOTIDE SEQUENCE [LARGE SCALE GENOMIC DNA]</scope>
    <source>
        <strain evidence="1 2">RN42</strain>
    </source>
</reference>
<name>A0A3N4IM63_ASCIM</name>
<proteinExistence type="predicted"/>
<accession>A0A3N4IM63</accession>
<evidence type="ECO:0000313" key="2">
    <source>
        <dbReference type="Proteomes" id="UP000275078"/>
    </source>
</evidence>
<keyword evidence="2" id="KW-1185">Reference proteome</keyword>
<organism evidence="1 2">
    <name type="scientific">Ascobolus immersus RN42</name>
    <dbReference type="NCBI Taxonomy" id="1160509"/>
    <lineage>
        <taxon>Eukaryota</taxon>
        <taxon>Fungi</taxon>
        <taxon>Dikarya</taxon>
        <taxon>Ascomycota</taxon>
        <taxon>Pezizomycotina</taxon>
        <taxon>Pezizomycetes</taxon>
        <taxon>Pezizales</taxon>
        <taxon>Ascobolaceae</taxon>
        <taxon>Ascobolus</taxon>
    </lineage>
</organism>